<organism evidence="1 2">
    <name type="scientific">Candidatus Viadribacter manganicus</name>
    <dbReference type="NCBI Taxonomy" id="1759059"/>
    <lineage>
        <taxon>Bacteria</taxon>
        <taxon>Pseudomonadati</taxon>
        <taxon>Pseudomonadota</taxon>
        <taxon>Alphaproteobacteria</taxon>
        <taxon>Hyphomonadales</taxon>
        <taxon>Hyphomonadaceae</taxon>
        <taxon>Candidatus Viadribacter</taxon>
    </lineage>
</organism>
<gene>
    <name evidence="1" type="ORF">ATE48_17290</name>
</gene>
<evidence type="ECO:0000313" key="2">
    <source>
        <dbReference type="Proteomes" id="UP000092498"/>
    </source>
</evidence>
<dbReference type="KEGG" id="cbot:ATE48_17290"/>
<sequence>MPFPPGAGAGMVGAYRQGGARMRGVIAIFACLLLAQCALPSDKRFRVGDERRSYVIIGVAEAPENTSPHYTMLWRRLDADGNFMRYGGRRILEISSQSGDNVQVPGIPGEFVLAEIPAGSYALDSVFALIADGRVNYSANGVVRGPERPSFDVRPGEAVYLGIWQVNLVDARAVTQPWRLEQSDLDAVLHAADPVIGPVRIVEPQTRAVNCAPYRLNTVSQRQVC</sequence>
<dbReference type="InParanoid" id="A0A1B1ALT2"/>
<dbReference type="AlphaFoldDB" id="A0A1B1ALT2"/>
<dbReference type="STRING" id="1759059.ATE48_17290"/>
<name>A0A1B1ALT2_9PROT</name>
<dbReference type="Proteomes" id="UP000092498">
    <property type="component" value="Chromosome"/>
</dbReference>
<protein>
    <submittedName>
        <fullName evidence="1">Uncharacterized protein</fullName>
    </submittedName>
</protein>
<accession>A0A1B1ALT2</accession>
<dbReference type="EMBL" id="CP013244">
    <property type="protein sequence ID" value="ANP47532.1"/>
    <property type="molecule type" value="Genomic_DNA"/>
</dbReference>
<reference evidence="1 2" key="1">
    <citation type="submission" date="2015-11" db="EMBL/GenBank/DDBJ databases">
        <title>Whole-Genome Sequence of Candidatus Oderbacter manganicum from the National Park Lower Oder Valley, Germany.</title>
        <authorList>
            <person name="Braun B."/>
            <person name="Liere K."/>
            <person name="Szewzyk U."/>
        </authorList>
    </citation>
    <scope>NUCLEOTIDE SEQUENCE [LARGE SCALE GENOMIC DNA]</scope>
    <source>
        <strain evidence="1 2">OTSz_A_272</strain>
    </source>
</reference>
<keyword evidence="2" id="KW-1185">Reference proteome</keyword>
<proteinExistence type="predicted"/>
<evidence type="ECO:0000313" key="1">
    <source>
        <dbReference type="EMBL" id="ANP47532.1"/>
    </source>
</evidence>